<feature type="domain" description="DHHA2" evidence="8">
    <location>
        <begin position="180"/>
        <end position="306"/>
    </location>
</feature>
<keyword evidence="5" id="KW-0464">Manganese</keyword>
<dbReference type="KEGG" id="str:Sterm_1946"/>
<dbReference type="GO" id="GO:0005737">
    <property type="term" value="C:cytoplasm"/>
    <property type="evidence" value="ECO:0007669"/>
    <property type="project" value="InterPro"/>
</dbReference>
<accession>D1AJB4</accession>
<dbReference type="FunFam" id="3.10.310.20:FF:000001">
    <property type="entry name" value="Probable manganese-dependent inorganic pyrophosphatase"/>
    <property type="match status" value="1"/>
</dbReference>
<dbReference type="eggNOG" id="COG1227">
    <property type="taxonomic scope" value="Bacteria"/>
</dbReference>
<dbReference type="Pfam" id="PF01368">
    <property type="entry name" value="DHH"/>
    <property type="match status" value="1"/>
</dbReference>
<comment type="catalytic activity">
    <reaction evidence="7">
        <text>diphosphate + H2O = 2 phosphate + H(+)</text>
        <dbReference type="Rhea" id="RHEA:24576"/>
        <dbReference type="ChEBI" id="CHEBI:15377"/>
        <dbReference type="ChEBI" id="CHEBI:15378"/>
        <dbReference type="ChEBI" id="CHEBI:33019"/>
        <dbReference type="ChEBI" id="CHEBI:43474"/>
        <dbReference type="EC" id="3.6.1.1"/>
    </reaction>
</comment>
<evidence type="ECO:0000256" key="7">
    <source>
        <dbReference type="ARBA" id="ARBA00047820"/>
    </source>
</evidence>
<organism evidence="9 10">
    <name type="scientific">Sebaldella termitidis (strain ATCC 33386 / NCTC 11300)</name>
    <dbReference type="NCBI Taxonomy" id="526218"/>
    <lineage>
        <taxon>Bacteria</taxon>
        <taxon>Fusobacteriati</taxon>
        <taxon>Fusobacteriota</taxon>
        <taxon>Fusobacteriia</taxon>
        <taxon>Fusobacteriales</taxon>
        <taxon>Leptotrichiaceae</taxon>
        <taxon>Sebaldella</taxon>
    </lineage>
</organism>
<dbReference type="Pfam" id="PF02833">
    <property type="entry name" value="DHHA2"/>
    <property type="match status" value="1"/>
</dbReference>
<dbReference type="NCBIfam" id="NF003877">
    <property type="entry name" value="PRK05427.1"/>
    <property type="match status" value="1"/>
</dbReference>
<sequence length="308" mass="34151">MSKEILVLGHKNPDTDSICSAIAYSALKNKTGANTIPVRLGEISKETEYVLEYFNMEKPKLQTNISGESVILVDHNERTQTADGFEEAKILELVDHHRISNFHTDEPLKVRMDIVGCTSTLVFELYKEAGLTPEKNIAGLMLSAIVSDTLLFKSPTCTERDVKAAEELAVISETNLEKYGLDMLIAGTNLDDKTNEELLNMDMKVFEIDSLKLAVAQVSTVDIEKLLTKKAELEKSIDDFISKEKLDIFMFVITDILNNNSVALAAGKRADIAEKAFEQTMNNGILTLNGVVSRKKQIIPPLTKAVQN</sequence>
<dbReference type="Gene3D" id="3.90.1640.10">
    <property type="entry name" value="inorganic pyrophosphatase (n-terminal core)"/>
    <property type="match status" value="1"/>
</dbReference>
<evidence type="ECO:0000259" key="8">
    <source>
        <dbReference type="SMART" id="SM01131"/>
    </source>
</evidence>
<keyword evidence="10" id="KW-1185">Reference proteome</keyword>
<dbReference type="InterPro" id="IPR001667">
    <property type="entry name" value="DDH_dom"/>
</dbReference>
<evidence type="ECO:0000256" key="1">
    <source>
        <dbReference type="ARBA" id="ARBA00001936"/>
    </source>
</evidence>
<proteinExistence type="predicted"/>
<dbReference type="SMART" id="SM01131">
    <property type="entry name" value="DHHA2"/>
    <property type="match status" value="1"/>
</dbReference>
<evidence type="ECO:0000313" key="10">
    <source>
        <dbReference type="Proteomes" id="UP000000845"/>
    </source>
</evidence>
<dbReference type="EC" id="3.6.1.1" evidence="2"/>
<dbReference type="RefSeq" id="WP_012861396.1">
    <property type="nucleotide sequence ID" value="NC_013517.1"/>
</dbReference>
<dbReference type="Gene3D" id="3.10.310.20">
    <property type="entry name" value="DHHA2 domain"/>
    <property type="match status" value="1"/>
</dbReference>
<evidence type="ECO:0000256" key="3">
    <source>
        <dbReference type="ARBA" id="ARBA00022723"/>
    </source>
</evidence>
<reference evidence="10" key="1">
    <citation type="submission" date="2009-09" db="EMBL/GenBank/DDBJ databases">
        <title>The complete chromosome of Sebaldella termitidis ATCC 33386.</title>
        <authorList>
            <consortium name="US DOE Joint Genome Institute (JGI-PGF)"/>
            <person name="Lucas S."/>
            <person name="Copeland A."/>
            <person name="Lapidus A."/>
            <person name="Glavina del Rio T."/>
            <person name="Dalin E."/>
            <person name="Tice H."/>
            <person name="Bruce D."/>
            <person name="Goodwin L."/>
            <person name="Pitluck S."/>
            <person name="Kyrpides N."/>
            <person name="Mavromatis K."/>
            <person name="Ivanova N."/>
            <person name="Mikhailova N."/>
            <person name="Sims D."/>
            <person name="Meincke L."/>
            <person name="Brettin T."/>
            <person name="Detter J.C."/>
            <person name="Han C."/>
            <person name="Larimer F."/>
            <person name="Land M."/>
            <person name="Hauser L."/>
            <person name="Markowitz V."/>
            <person name="Cheng J.F."/>
            <person name="Hugenholtz P."/>
            <person name="Woyke T."/>
            <person name="Wu D."/>
            <person name="Eisen J.A."/>
        </authorList>
    </citation>
    <scope>NUCLEOTIDE SEQUENCE [LARGE SCALE GENOMIC DNA]</scope>
    <source>
        <strain evidence="10">ATCC 33386 / NCTC 11300</strain>
    </source>
</reference>
<reference evidence="9 10" key="2">
    <citation type="journal article" date="2010" name="Stand. Genomic Sci.">
        <title>Complete genome sequence of Sebaldella termitidis type strain (NCTC 11300).</title>
        <authorList>
            <person name="Harmon-Smith M."/>
            <person name="Celia L."/>
            <person name="Chertkov O."/>
            <person name="Lapidus A."/>
            <person name="Copeland A."/>
            <person name="Glavina Del Rio T."/>
            <person name="Nolan M."/>
            <person name="Lucas S."/>
            <person name="Tice H."/>
            <person name="Cheng J.F."/>
            <person name="Han C."/>
            <person name="Detter J.C."/>
            <person name="Bruce D."/>
            <person name="Goodwin L."/>
            <person name="Pitluck S."/>
            <person name="Pati A."/>
            <person name="Liolios K."/>
            <person name="Ivanova N."/>
            <person name="Mavromatis K."/>
            <person name="Mikhailova N."/>
            <person name="Chen A."/>
            <person name="Palaniappan K."/>
            <person name="Land M."/>
            <person name="Hauser L."/>
            <person name="Chang Y.J."/>
            <person name="Jeffries C.D."/>
            <person name="Brettin T."/>
            <person name="Goker M."/>
            <person name="Beck B."/>
            <person name="Bristow J."/>
            <person name="Eisen J.A."/>
            <person name="Markowitz V."/>
            <person name="Hugenholtz P."/>
            <person name="Kyrpides N.C."/>
            <person name="Klenk H.P."/>
            <person name="Chen F."/>
        </authorList>
    </citation>
    <scope>NUCLEOTIDE SEQUENCE [LARGE SCALE GENOMIC DNA]</scope>
    <source>
        <strain evidence="10">ATCC 33386 / NCTC 11300</strain>
    </source>
</reference>
<dbReference type="PANTHER" id="PTHR12112">
    <property type="entry name" value="BNIP - RELATED"/>
    <property type="match status" value="1"/>
</dbReference>
<name>D1AJB4_SEBTE</name>
<dbReference type="STRING" id="526218.Sterm_1946"/>
<evidence type="ECO:0000256" key="5">
    <source>
        <dbReference type="ARBA" id="ARBA00023211"/>
    </source>
</evidence>
<dbReference type="InterPro" id="IPR004097">
    <property type="entry name" value="DHHA2"/>
</dbReference>
<evidence type="ECO:0000256" key="4">
    <source>
        <dbReference type="ARBA" id="ARBA00022801"/>
    </source>
</evidence>
<dbReference type="PANTHER" id="PTHR12112:SF22">
    <property type="entry name" value="MANGANESE-DEPENDENT INORGANIC PYROPHOSPHATASE-RELATED"/>
    <property type="match status" value="1"/>
</dbReference>
<evidence type="ECO:0000256" key="2">
    <source>
        <dbReference type="ARBA" id="ARBA00012146"/>
    </source>
</evidence>
<dbReference type="HOGENOM" id="CLU_025243_0_1_0"/>
<dbReference type="EMBL" id="CP001739">
    <property type="protein sequence ID" value="ACZ08802.1"/>
    <property type="molecule type" value="Genomic_DNA"/>
</dbReference>
<comment type="cofactor">
    <cofactor evidence="1">
        <name>Mn(2+)</name>
        <dbReference type="ChEBI" id="CHEBI:29035"/>
    </cofactor>
</comment>
<evidence type="ECO:0000256" key="6">
    <source>
        <dbReference type="ARBA" id="ARBA00032535"/>
    </source>
</evidence>
<dbReference type="GO" id="GO:0046872">
    <property type="term" value="F:metal ion binding"/>
    <property type="evidence" value="ECO:0007669"/>
    <property type="project" value="UniProtKB-KW"/>
</dbReference>
<evidence type="ECO:0000313" key="9">
    <source>
        <dbReference type="EMBL" id="ACZ08802.1"/>
    </source>
</evidence>
<protein>
    <recommendedName>
        <fullName evidence="2">inorganic diphosphatase</fullName>
        <ecNumber evidence="2">3.6.1.1</ecNumber>
    </recommendedName>
    <alternativeName>
        <fullName evidence="6">Pyrophosphate phospho-hydrolase</fullName>
    </alternativeName>
</protein>
<dbReference type="GO" id="GO:0004427">
    <property type="term" value="F:inorganic diphosphate phosphatase activity"/>
    <property type="evidence" value="ECO:0007669"/>
    <property type="project" value="UniProtKB-EC"/>
</dbReference>
<dbReference type="InterPro" id="IPR038763">
    <property type="entry name" value="DHH_sf"/>
</dbReference>
<gene>
    <name evidence="9" type="ordered locus">Sterm_1946</name>
</gene>
<dbReference type="Proteomes" id="UP000000845">
    <property type="component" value="Chromosome"/>
</dbReference>
<dbReference type="AlphaFoldDB" id="D1AJB4"/>
<dbReference type="SUPFAM" id="SSF64182">
    <property type="entry name" value="DHH phosphoesterases"/>
    <property type="match status" value="1"/>
</dbReference>
<dbReference type="InterPro" id="IPR038222">
    <property type="entry name" value="DHHA2_dom_sf"/>
</dbReference>
<keyword evidence="4 9" id="KW-0378">Hydrolase</keyword>
<keyword evidence="3" id="KW-0479">Metal-binding</keyword>
<dbReference type="FunFam" id="3.90.1640.10:FF:000001">
    <property type="entry name" value="Probable manganese-dependent inorganic pyrophosphatase"/>
    <property type="match status" value="1"/>
</dbReference>